<comment type="caution">
    <text evidence="2">The sequence shown here is derived from an EMBL/GenBank/DDBJ whole genome shotgun (WGS) entry which is preliminary data.</text>
</comment>
<organism evidence="2 3">
    <name type="scientific">Paenibacillus nuruki</name>
    <dbReference type="NCBI Taxonomy" id="1886670"/>
    <lineage>
        <taxon>Bacteria</taxon>
        <taxon>Bacillati</taxon>
        <taxon>Bacillota</taxon>
        <taxon>Bacilli</taxon>
        <taxon>Bacillales</taxon>
        <taxon>Paenibacillaceae</taxon>
        <taxon>Paenibacillus</taxon>
    </lineage>
</organism>
<evidence type="ECO:0000256" key="1">
    <source>
        <dbReference type="SAM" id="Phobius"/>
    </source>
</evidence>
<evidence type="ECO:0000313" key="3">
    <source>
        <dbReference type="Proteomes" id="UP000094578"/>
    </source>
</evidence>
<keyword evidence="3" id="KW-1185">Reference proteome</keyword>
<keyword evidence="1" id="KW-0472">Membrane</keyword>
<dbReference type="Proteomes" id="UP000094578">
    <property type="component" value="Unassembled WGS sequence"/>
</dbReference>
<reference evidence="2 3" key="1">
    <citation type="submission" date="2016-08" db="EMBL/GenBank/DDBJ databases">
        <title>Genome sequencing of Paenibacillus sp. TI45-13ar, isolated from Korean traditional nuruk.</title>
        <authorList>
            <person name="Kim S.-J."/>
        </authorList>
    </citation>
    <scope>NUCLEOTIDE SEQUENCE [LARGE SCALE GENOMIC DNA]</scope>
    <source>
        <strain evidence="2 3">TI45-13ar</strain>
    </source>
</reference>
<dbReference type="STRING" id="1886670.PTI45_04499"/>
<proteinExistence type="predicted"/>
<keyword evidence="1" id="KW-1133">Transmembrane helix</keyword>
<gene>
    <name evidence="2" type="ORF">PTI45_04499</name>
</gene>
<evidence type="ECO:0000313" key="2">
    <source>
        <dbReference type="EMBL" id="ODP26157.1"/>
    </source>
</evidence>
<protein>
    <submittedName>
        <fullName evidence="2">Uncharacterized protein</fullName>
    </submittedName>
</protein>
<dbReference type="AlphaFoldDB" id="A0A1E3KX99"/>
<name>A0A1E3KX99_9BACL</name>
<feature type="transmembrane region" description="Helical" evidence="1">
    <location>
        <begin position="16"/>
        <end position="37"/>
    </location>
</feature>
<accession>A0A1E3KX99</accession>
<sequence>MKQKNIKSFHVKLKSYIRILPILCMTFVFVGIVLIYFNEQHPIAYLNQLPAVSLFMQEWLTFLPSPSSKEYSMMEHSLFQLALDKLFHH</sequence>
<keyword evidence="1" id="KW-0812">Transmembrane</keyword>
<dbReference type="EMBL" id="MDER01000094">
    <property type="protein sequence ID" value="ODP26157.1"/>
    <property type="molecule type" value="Genomic_DNA"/>
</dbReference>